<organism evidence="1 2">
    <name type="scientific">Flavobacterium beibuense</name>
    <dbReference type="NCBI Taxonomy" id="657326"/>
    <lineage>
        <taxon>Bacteria</taxon>
        <taxon>Pseudomonadati</taxon>
        <taxon>Bacteroidota</taxon>
        <taxon>Flavobacteriia</taxon>
        <taxon>Flavobacteriales</taxon>
        <taxon>Flavobacteriaceae</taxon>
        <taxon>Flavobacterium</taxon>
    </lineage>
</organism>
<reference evidence="1 2" key="1">
    <citation type="submission" date="2014-12" db="EMBL/GenBank/DDBJ databases">
        <title>Genome sequence of Flavobacterium beibuense RSKm HC5.</title>
        <authorList>
            <person name="Kim J.F."/>
            <person name="Song J.Y."/>
            <person name="Kwak M.-J."/>
            <person name="Lee S.-W."/>
        </authorList>
    </citation>
    <scope>NUCLEOTIDE SEQUENCE [LARGE SCALE GENOMIC DNA]</scope>
    <source>
        <strain evidence="1 2">RSKm HC5</strain>
    </source>
</reference>
<dbReference type="Proteomes" id="UP000289775">
    <property type="component" value="Unassembled WGS sequence"/>
</dbReference>
<comment type="caution">
    <text evidence="1">The sequence shown here is derived from an EMBL/GenBank/DDBJ whole genome shotgun (WGS) entry which is preliminary data.</text>
</comment>
<evidence type="ECO:0000313" key="1">
    <source>
        <dbReference type="EMBL" id="RYJ42052.1"/>
    </source>
</evidence>
<dbReference type="EMBL" id="JUIW01000008">
    <property type="protein sequence ID" value="RYJ42052.1"/>
    <property type="molecule type" value="Genomic_DNA"/>
</dbReference>
<keyword evidence="2" id="KW-1185">Reference proteome</keyword>
<name>A0A444W8I3_9FLAO</name>
<evidence type="ECO:0000313" key="2">
    <source>
        <dbReference type="Proteomes" id="UP000289775"/>
    </source>
</evidence>
<accession>A0A444W8I3</accession>
<sequence length="47" mass="5836">MANHFDIFFIRVKSRSMLVLFREQQIEVFRAGMAFFKKYNPKGWRFF</sequence>
<proteinExistence type="predicted"/>
<dbReference type="AlphaFoldDB" id="A0A444W8I3"/>
<gene>
    <name evidence="1" type="ORF">NU09_2456</name>
</gene>
<protein>
    <submittedName>
        <fullName evidence="1">Uncharacterized protein</fullName>
    </submittedName>
</protein>